<dbReference type="Gene3D" id="2.50.20.20">
    <property type="match status" value="1"/>
</dbReference>
<dbReference type="EMBL" id="CP017248">
    <property type="protein sequence ID" value="AOR32635.1"/>
    <property type="molecule type" value="Genomic_DNA"/>
</dbReference>
<dbReference type="SUPFAM" id="SSF89392">
    <property type="entry name" value="Prokaryotic lipoproteins and lipoprotein localization factors"/>
    <property type="match status" value="1"/>
</dbReference>
<proteinExistence type="predicted"/>
<sequence>MKSTTVRRTALSVAAVAALASVTACGSSSGSGKGDKAAGGGAIHLSPVAAVLRTAEQSTDKAESAKVRTTMSVGDTATMTMSGAVRWGHGTVGNLTVAYTGGKLGQGMRRIGMPTIETRMLPDALYVRMTDRFAQQMGGRHWLKYSYAEYQQSTGGSDVYMKSQMRNATPNQSVQLLLASGDVKKVGEETVSGIRATRYAGTVDAADMAGRTGRLTAAQLAAVKKQLTEAGITTEKVEVWLNDQNLLVKSATKADTGQGPLSVTNYYSDYGVKVLAPAPPASDTKDFKELMKSLGTPGSGNTSSGSATGVPGAGTGIGS</sequence>
<organism evidence="3 4">
    <name type="scientific">Streptomyces fodineus</name>
    <dbReference type="NCBI Taxonomy" id="1904616"/>
    <lineage>
        <taxon>Bacteria</taxon>
        <taxon>Bacillati</taxon>
        <taxon>Actinomycetota</taxon>
        <taxon>Actinomycetes</taxon>
        <taxon>Kitasatosporales</taxon>
        <taxon>Streptomycetaceae</taxon>
        <taxon>Streptomyces</taxon>
    </lineage>
</organism>
<dbReference type="PROSITE" id="PS51257">
    <property type="entry name" value="PROKAR_LIPOPROTEIN"/>
    <property type="match status" value="1"/>
</dbReference>
<feature type="region of interest" description="Disordered" evidence="1">
    <location>
        <begin position="291"/>
        <end position="319"/>
    </location>
</feature>
<accession>A0A1D7YAI4</accession>
<dbReference type="InterPro" id="IPR029046">
    <property type="entry name" value="LolA/LolB/LppX"/>
</dbReference>
<feature type="chain" id="PRO_5009102751" description="Lipoprotein" evidence="2">
    <location>
        <begin position="27"/>
        <end position="319"/>
    </location>
</feature>
<protein>
    <recommendedName>
        <fullName evidence="5">Lipoprotein</fullName>
    </recommendedName>
</protein>
<feature type="signal peptide" evidence="2">
    <location>
        <begin position="1"/>
        <end position="26"/>
    </location>
</feature>
<evidence type="ECO:0000313" key="4">
    <source>
        <dbReference type="Proteomes" id="UP000094960"/>
    </source>
</evidence>
<dbReference type="AlphaFoldDB" id="A0A1D7YAI4"/>
<evidence type="ECO:0008006" key="5">
    <source>
        <dbReference type="Google" id="ProtNLM"/>
    </source>
</evidence>
<dbReference type="KEGG" id="spun:BFF78_17575"/>
<evidence type="ECO:0000256" key="1">
    <source>
        <dbReference type="SAM" id="MobiDB-lite"/>
    </source>
</evidence>
<gene>
    <name evidence="3" type="ORF">BFF78_17575</name>
</gene>
<keyword evidence="2" id="KW-0732">Signal</keyword>
<keyword evidence="4" id="KW-1185">Reference proteome</keyword>
<evidence type="ECO:0000313" key="3">
    <source>
        <dbReference type="EMBL" id="AOR32635.1"/>
    </source>
</evidence>
<feature type="compositionally biased region" description="Low complexity" evidence="1">
    <location>
        <begin position="293"/>
        <end position="309"/>
    </location>
</feature>
<evidence type="ECO:0000256" key="2">
    <source>
        <dbReference type="SAM" id="SignalP"/>
    </source>
</evidence>
<dbReference type="Proteomes" id="UP000094960">
    <property type="component" value="Chromosome"/>
</dbReference>
<dbReference type="RefSeq" id="WP_069779228.1">
    <property type="nucleotide sequence ID" value="NZ_CP017248.1"/>
</dbReference>
<reference evidence="4" key="1">
    <citation type="submission" date="2016-09" db="EMBL/GenBank/DDBJ databases">
        <title>Streptomyces puniciscabiei strain:TW1S1 Genome sequencing and assembly.</title>
        <authorList>
            <person name="Kim M.-K."/>
            <person name="Kim S.B."/>
        </authorList>
    </citation>
    <scope>NUCLEOTIDE SEQUENCE [LARGE SCALE GENOMIC DNA]</scope>
    <source>
        <strain evidence="4">TW1S1</strain>
    </source>
</reference>
<name>A0A1D7YAI4_9ACTN</name>